<evidence type="ECO:0000259" key="2">
    <source>
        <dbReference type="Pfam" id="PF17921"/>
    </source>
</evidence>
<dbReference type="GeneID" id="9060689"/>
<accession>C5KUB6</accession>
<dbReference type="EMBL" id="GG676186">
    <property type="protein sequence ID" value="EER11927.1"/>
    <property type="molecule type" value="Genomic_DNA"/>
</dbReference>
<dbReference type="Pfam" id="PF17921">
    <property type="entry name" value="Integrase_H2C2"/>
    <property type="match status" value="1"/>
</dbReference>
<evidence type="ECO:0000313" key="3">
    <source>
        <dbReference type="EMBL" id="EER11927.1"/>
    </source>
</evidence>
<dbReference type="AlphaFoldDB" id="C5KUB6"/>
<dbReference type="Proteomes" id="UP000007800">
    <property type="component" value="Unassembled WGS sequence"/>
</dbReference>
<feature type="compositionally biased region" description="Polar residues" evidence="1">
    <location>
        <begin position="65"/>
        <end position="75"/>
    </location>
</feature>
<feature type="non-terminal residue" evidence="3">
    <location>
        <position position="177"/>
    </location>
</feature>
<dbReference type="RefSeq" id="XP_002780132.1">
    <property type="nucleotide sequence ID" value="XM_002780086.1"/>
</dbReference>
<name>C5KUB6_PERM5</name>
<dbReference type="InterPro" id="IPR041588">
    <property type="entry name" value="Integrase_H2C2"/>
</dbReference>
<organism evidence="4">
    <name type="scientific">Perkinsus marinus (strain ATCC 50983 / TXsc)</name>
    <dbReference type="NCBI Taxonomy" id="423536"/>
    <lineage>
        <taxon>Eukaryota</taxon>
        <taxon>Sar</taxon>
        <taxon>Alveolata</taxon>
        <taxon>Perkinsozoa</taxon>
        <taxon>Perkinsea</taxon>
        <taxon>Perkinsida</taxon>
        <taxon>Perkinsidae</taxon>
        <taxon>Perkinsus</taxon>
    </lineage>
</organism>
<keyword evidence="4" id="KW-1185">Reference proteome</keyword>
<feature type="compositionally biased region" description="Low complexity" evidence="1">
    <location>
        <begin position="42"/>
        <end position="59"/>
    </location>
</feature>
<protein>
    <recommendedName>
        <fullName evidence="2">Integrase zinc-binding domain-containing protein</fullName>
    </recommendedName>
</protein>
<gene>
    <name evidence="3" type="ORF">Pmar_PMAR005657</name>
</gene>
<evidence type="ECO:0000256" key="1">
    <source>
        <dbReference type="SAM" id="MobiDB-lite"/>
    </source>
</evidence>
<sequence>MDDILSFHATNEQACPVRKRDDFSADTENDSSIASRVKARRTSTISSASSQASPPAAISDPAEATTASTVSALTPPWSSDLPTSIGLLPHTQDGKVDVSDVATLQEDLTDLYHRQSHDGIFATGQRLYNYYWPNKMTTVTQTVRRCDLCESNKTHPHDRQLKELPVTPSLPDHYFDH</sequence>
<proteinExistence type="predicted"/>
<reference evidence="3 4" key="1">
    <citation type="submission" date="2008-07" db="EMBL/GenBank/DDBJ databases">
        <authorList>
            <person name="El-Sayed N."/>
            <person name="Caler E."/>
            <person name="Inman J."/>
            <person name="Amedeo P."/>
            <person name="Hass B."/>
            <person name="Wortman J."/>
        </authorList>
    </citation>
    <scope>NUCLEOTIDE SEQUENCE [LARGE SCALE GENOMIC DNA]</scope>
    <source>
        <strain evidence="4">ATCC 50983 / TXsc</strain>
    </source>
</reference>
<evidence type="ECO:0000313" key="4">
    <source>
        <dbReference type="Proteomes" id="UP000007800"/>
    </source>
</evidence>
<feature type="region of interest" description="Disordered" evidence="1">
    <location>
        <begin position="19"/>
        <end position="75"/>
    </location>
</feature>
<dbReference type="InParanoid" id="C5KUB6"/>
<feature type="domain" description="Integrase zinc-binding" evidence="2">
    <location>
        <begin position="103"/>
        <end position="154"/>
    </location>
</feature>